<dbReference type="NCBIfam" id="TIGR00810">
    <property type="entry name" value="secG"/>
    <property type="match status" value="1"/>
</dbReference>
<dbReference type="PANTHER" id="PTHR34182">
    <property type="entry name" value="PROTEIN-EXPORT MEMBRANE PROTEIN SECG"/>
    <property type="match status" value="1"/>
</dbReference>
<evidence type="ECO:0000256" key="3">
    <source>
        <dbReference type="ARBA" id="ARBA00017876"/>
    </source>
</evidence>
<evidence type="ECO:0000256" key="12">
    <source>
        <dbReference type="SAM" id="MobiDB-lite"/>
    </source>
</evidence>
<comment type="caution">
    <text evidence="11">Lacks conserved residue(s) required for the propagation of feature annotation.</text>
</comment>
<comment type="function">
    <text evidence="11">Involved in protein export. Participates in an early event of protein translocation.</text>
</comment>
<evidence type="ECO:0000256" key="6">
    <source>
        <dbReference type="ARBA" id="ARBA00022692"/>
    </source>
</evidence>
<dbReference type="Proteomes" id="UP000255334">
    <property type="component" value="Unassembled WGS sequence"/>
</dbReference>
<dbReference type="AlphaFoldDB" id="A0A370XD73"/>
<comment type="caution">
    <text evidence="13">The sequence shown here is derived from an EMBL/GenBank/DDBJ whole genome shotgun (WGS) entry which is preliminary data.</text>
</comment>
<dbReference type="GO" id="GO:0065002">
    <property type="term" value="P:intracellular protein transmembrane transport"/>
    <property type="evidence" value="ECO:0007669"/>
    <property type="project" value="TreeGrafter"/>
</dbReference>
<keyword evidence="9 11" id="KW-0811">Translocation</keyword>
<keyword evidence="10 11" id="KW-0472">Membrane</keyword>
<keyword evidence="14" id="KW-1185">Reference proteome</keyword>
<dbReference type="Pfam" id="PF03840">
    <property type="entry name" value="SecG"/>
    <property type="match status" value="1"/>
</dbReference>
<dbReference type="GO" id="GO:0009306">
    <property type="term" value="P:protein secretion"/>
    <property type="evidence" value="ECO:0007669"/>
    <property type="project" value="UniProtKB-UniRule"/>
</dbReference>
<dbReference type="GO" id="GO:0043952">
    <property type="term" value="P:protein transport by the Sec complex"/>
    <property type="evidence" value="ECO:0007669"/>
    <property type="project" value="TreeGrafter"/>
</dbReference>
<comment type="similarity">
    <text evidence="2 11">Belongs to the SecG family.</text>
</comment>
<organism evidence="13 14">
    <name type="scientific">Dyella psychrodurans</name>
    <dbReference type="NCBI Taxonomy" id="1927960"/>
    <lineage>
        <taxon>Bacteria</taxon>
        <taxon>Pseudomonadati</taxon>
        <taxon>Pseudomonadota</taxon>
        <taxon>Gammaproteobacteria</taxon>
        <taxon>Lysobacterales</taxon>
        <taxon>Rhodanobacteraceae</taxon>
        <taxon>Dyella</taxon>
    </lineage>
</organism>
<keyword evidence="8 11" id="KW-1133">Transmembrane helix</keyword>
<keyword evidence="4 11" id="KW-0813">Transport</keyword>
<gene>
    <name evidence="13" type="primary">secG</name>
    <name evidence="13" type="ORF">DWU99_03630</name>
</gene>
<evidence type="ECO:0000256" key="9">
    <source>
        <dbReference type="ARBA" id="ARBA00023010"/>
    </source>
</evidence>
<proteinExistence type="inferred from homology"/>
<name>A0A370XD73_9GAMM</name>
<keyword evidence="6 11" id="KW-0812">Transmembrane</keyword>
<accession>A0A370XD73</accession>
<evidence type="ECO:0000313" key="13">
    <source>
        <dbReference type="EMBL" id="RDS86358.1"/>
    </source>
</evidence>
<evidence type="ECO:0000256" key="8">
    <source>
        <dbReference type="ARBA" id="ARBA00022989"/>
    </source>
</evidence>
<keyword evidence="5 11" id="KW-1003">Cell membrane</keyword>
<dbReference type="RefSeq" id="WP_115476626.1">
    <property type="nucleotide sequence ID" value="NZ_QRBF01000001.1"/>
</dbReference>
<evidence type="ECO:0000256" key="7">
    <source>
        <dbReference type="ARBA" id="ARBA00022927"/>
    </source>
</evidence>
<feature type="region of interest" description="Disordered" evidence="12">
    <location>
        <begin position="102"/>
        <end position="160"/>
    </location>
</feature>
<dbReference type="GO" id="GO:0005886">
    <property type="term" value="C:plasma membrane"/>
    <property type="evidence" value="ECO:0007669"/>
    <property type="project" value="UniProtKB-SubCell"/>
</dbReference>
<comment type="subcellular location">
    <subcellularLocation>
        <location evidence="1 11">Cell membrane</location>
        <topology evidence="1 11">Multi-pass membrane protein</topology>
    </subcellularLocation>
</comment>
<evidence type="ECO:0000313" key="14">
    <source>
        <dbReference type="Proteomes" id="UP000255334"/>
    </source>
</evidence>
<dbReference type="OrthoDB" id="9813947at2"/>
<dbReference type="InterPro" id="IPR004692">
    <property type="entry name" value="SecG"/>
</dbReference>
<sequence>MFVIFSVFYILIAAAMIVLILMQRGAGADAGSGFGAGASATVFGARGSANFLSRSTAVLAALFFALSIGMGMYLKFNGSTIRQQTANNDLGVMASLGNKPAAAQNAHPAAPAQPQAAVPAPVAPAAGNGDVPAAQPAPAKAQQGEVPAATAPAAASTSKH</sequence>
<evidence type="ECO:0000256" key="4">
    <source>
        <dbReference type="ARBA" id="ARBA00022448"/>
    </source>
</evidence>
<dbReference type="EMBL" id="QRBF01000001">
    <property type="protein sequence ID" value="RDS86358.1"/>
    <property type="molecule type" value="Genomic_DNA"/>
</dbReference>
<dbReference type="PANTHER" id="PTHR34182:SF1">
    <property type="entry name" value="PROTEIN-EXPORT MEMBRANE PROTEIN SECG"/>
    <property type="match status" value="1"/>
</dbReference>
<keyword evidence="7 11" id="KW-0653">Protein transport</keyword>
<evidence type="ECO:0000256" key="2">
    <source>
        <dbReference type="ARBA" id="ARBA00008445"/>
    </source>
</evidence>
<protein>
    <recommendedName>
        <fullName evidence="3 11">Protein-export membrane protein SecG</fullName>
    </recommendedName>
</protein>
<dbReference type="PRINTS" id="PR01651">
    <property type="entry name" value="SECGEXPORT"/>
</dbReference>
<evidence type="ECO:0000256" key="10">
    <source>
        <dbReference type="ARBA" id="ARBA00023136"/>
    </source>
</evidence>
<evidence type="ECO:0000256" key="5">
    <source>
        <dbReference type="ARBA" id="ARBA00022475"/>
    </source>
</evidence>
<evidence type="ECO:0000256" key="11">
    <source>
        <dbReference type="RuleBase" id="RU365087"/>
    </source>
</evidence>
<feature type="transmembrane region" description="Helical" evidence="11">
    <location>
        <begin position="56"/>
        <end position="74"/>
    </location>
</feature>
<dbReference type="GO" id="GO:0015450">
    <property type="term" value="F:protein-transporting ATPase activity"/>
    <property type="evidence" value="ECO:0007669"/>
    <property type="project" value="UniProtKB-UniRule"/>
</dbReference>
<evidence type="ECO:0000256" key="1">
    <source>
        <dbReference type="ARBA" id="ARBA00004651"/>
    </source>
</evidence>
<reference evidence="13 14" key="1">
    <citation type="submission" date="2018-07" db="EMBL/GenBank/DDBJ databases">
        <title>Dyella monticola sp. nov. and Dyella psychrodurans sp. nov. isolated from monsoon evergreen broad-leaved forest soil of Dinghu Mountain, China.</title>
        <authorList>
            <person name="Gao Z."/>
            <person name="Qiu L."/>
        </authorList>
    </citation>
    <scope>NUCLEOTIDE SEQUENCE [LARGE SCALE GENOMIC DNA]</scope>
    <source>
        <strain evidence="13 14">4MSK11</strain>
    </source>
</reference>